<feature type="transmembrane region" description="Helical" evidence="6">
    <location>
        <begin position="144"/>
        <end position="165"/>
    </location>
</feature>
<dbReference type="GO" id="GO:0016020">
    <property type="term" value="C:membrane"/>
    <property type="evidence" value="ECO:0007669"/>
    <property type="project" value="UniProtKB-SubCell"/>
</dbReference>
<evidence type="ECO:0000256" key="3">
    <source>
        <dbReference type="ARBA" id="ARBA00022989"/>
    </source>
</evidence>
<evidence type="ECO:0000256" key="1">
    <source>
        <dbReference type="ARBA" id="ARBA00004141"/>
    </source>
</evidence>
<evidence type="ECO:0000313" key="8">
    <source>
        <dbReference type="Proteomes" id="UP000191285"/>
    </source>
</evidence>
<dbReference type="InterPro" id="IPR004695">
    <property type="entry name" value="SLAC1/Mae1/Ssu1/TehA"/>
</dbReference>
<keyword evidence="4 6" id="KW-0472">Membrane</keyword>
<comment type="subcellular location">
    <subcellularLocation>
        <location evidence="1">Membrane</location>
        <topology evidence="1">Multi-pass membrane protein</topology>
    </subcellularLocation>
</comment>
<dbReference type="Pfam" id="PF03595">
    <property type="entry name" value="SLAC1"/>
    <property type="match status" value="1"/>
</dbReference>
<evidence type="ECO:0000256" key="5">
    <source>
        <dbReference type="SAM" id="MobiDB-lite"/>
    </source>
</evidence>
<feature type="transmembrane region" description="Helical" evidence="6">
    <location>
        <begin position="372"/>
        <end position="392"/>
    </location>
</feature>
<keyword evidence="3 6" id="KW-1133">Transmembrane helix</keyword>
<feature type="compositionally biased region" description="Basic and acidic residues" evidence="5">
    <location>
        <begin position="1"/>
        <end position="25"/>
    </location>
</feature>
<dbReference type="InterPro" id="IPR038665">
    <property type="entry name" value="Voltage-dep_anion_channel_sf"/>
</dbReference>
<organism evidence="7 8">
    <name type="scientific">Penicillium steckii</name>
    <dbReference type="NCBI Taxonomy" id="303698"/>
    <lineage>
        <taxon>Eukaryota</taxon>
        <taxon>Fungi</taxon>
        <taxon>Dikarya</taxon>
        <taxon>Ascomycota</taxon>
        <taxon>Pezizomycotina</taxon>
        <taxon>Eurotiomycetes</taxon>
        <taxon>Eurotiomycetidae</taxon>
        <taxon>Eurotiales</taxon>
        <taxon>Aspergillaceae</taxon>
        <taxon>Penicillium</taxon>
    </lineage>
</organism>
<evidence type="ECO:0000256" key="2">
    <source>
        <dbReference type="ARBA" id="ARBA00022692"/>
    </source>
</evidence>
<feature type="transmembrane region" description="Helical" evidence="6">
    <location>
        <begin position="219"/>
        <end position="239"/>
    </location>
</feature>
<evidence type="ECO:0008006" key="9">
    <source>
        <dbReference type="Google" id="ProtNLM"/>
    </source>
</evidence>
<feature type="transmembrane region" description="Helical" evidence="6">
    <location>
        <begin position="431"/>
        <end position="453"/>
    </location>
</feature>
<name>A0A1V6T8T3_9EURO</name>
<feature type="transmembrane region" description="Helical" evidence="6">
    <location>
        <begin position="251"/>
        <end position="270"/>
    </location>
</feature>
<dbReference type="CDD" id="cd09317">
    <property type="entry name" value="TDT_Mae1_like"/>
    <property type="match status" value="1"/>
</dbReference>
<keyword evidence="2 6" id="KW-0812">Transmembrane</keyword>
<dbReference type="OrthoDB" id="2901184at2759"/>
<dbReference type="InterPro" id="IPR030185">
    <property type="entry name" value="Mae1"/>
</dbReference>
<reference evidence="8" key="1">
    <citation type="journal article" date="2017" name="Nat. Microbiol.">
        <title>Global analysis of biosynthetic gene clusters reveals vast potential of secondary metabolite production in Penicillium species.</title>
        <authorList>
            <person name="Nielsen J.C."/>
            <person name="Grijseels S."/>
            <person name="Prigent S."/>
            <person name="Ji B."/>
            <person name="Dainat J."/>
            <person name="Nielsen K.F."/>
            <person name="Frisvad J.C."/>
            <person name="Workman M."/>
            <person name="Nielsen J."/>
        </authorList>
    </citation>
    <scope>NUCLEOTIDE SEQUENCE [LARGE SCALE GENOMIC DNA]</scope>
    <source>
        <strain evidence="8">IBT 24891</strain>
    </source>
</reference>
<dbReference type="Proteomes" id="UP000191285">
    <property type="component" value="Unassembled WGS sequence"/>
</dbReference>
<feature type="transmembrane region" description="Helical" evidence="6">
    <location>
        <begin position="290"/>
        <end position="310"/>
    </location>
</feature>
<dbReference type="PANTHER" id="PTHR31162">
    <property type="entry name" value="MALIC ACID TRANSPORT PROTEIN-RELATED"/>
    <property type="match status" value="1"/>
</dbReference>
<feature type="transmembrane region" description="Helical" evidence="6">
    <location>
        <begin position="112"/>
        <end position="132"/>
    </location>
</feature>
<dbReference type="STRING" id="303698.A0A1V6T8T3"/>
<gene>
    <name evidence="7" type="ORF">PENSTE_c010G06649</name>
</gene>
<dbReference type="PANTHER" id="PTHR31162:SF3">
    <property type="entry name" value="TRANSPORTER_MALIC ACID TRANSPORT PROTEIN, PUTATIVE-RELATED"/>
    <property type="match status" value="1"/>
</dbReference>
<dbReference type="Gene3D" id="1.50.10.150">
    <property type="entry name" value="Voltage-dependent anion channel"/>
    <property type="match status" value="1"/>
</dbReference>
<dbReference type="AlphaFoldDB" id="A0A1V6T8T3"/>
<dbReference type="EMBL" id="MLKD01000010">
    <property type="protein sequence ID" value="OQE22414.1"/>
    <property type="molecule type" value="Genomic_DNA"/>
</dbReference>
<comment type="caution">
    <text evidence="7">The sequence shown here is derived from an EMBL/GenBank/DDBJ whole genome shotgun (WGS) entry which is preliminary data.</text>
</comment>
<sequence length="493" mass="54634">MSPRKESPFHMDIPRHMRSPGDDGYRTPTIEDAERTLSILGVVDSSASQAREVHSTALDNVLQKVSSRATDRVAGKEKESGLSDCKDHDFDPNGTDIDYSAKKLSWKKRIRHVTWAYFTITMATGGLANVLYQVPFKFNGLETIGIVVFLINIALYLFIWGLLIARFYHYPYTFKASFLHPTESLFIPASIVSFGTILINISQYGPENAGPWLLTAVDVLFWIDATLAVVLSAGIYLLLWSTQTFTIAQMTPIWIFPAYPLLIIGPHAGILSTKLDQERALSVIIGGTTIQGVGFLVSMMVYSAFIYRLMTQKLPRENLRPGMFVSVGPSGFTVAGIVNMASAAKNAFPADFMGDGPLAANVLRVVVDFASLWLWGLAVFFFIIASAAHWSAIGPGRMVFSMTWFSFIFPNTALITATFAIGQAFSCKAINIIGCVAILPLLLMYFFVCYMMIRAIVTHQILWPQKGEDRDEGGFEIHSIKPESEVSRENVMV</sequence>
<evidence type="ECO:0000313" key="7">
    <source>
        <dbReference type="EMBL" id="OQE22414.1"/>
    </source>
</evidence>
<feature type="transmembrane region" description="Helical" evidence="6">
    <location>
        <begin position="185"/>
        <end position="204"/>
    </location>
</feature>
<protein>
    <recommendedName>
        <fullName evidence="9">C4-dicarboxylate transporter/malic acid transport protein</fullName>
    </recommendedName>
</protein>
<keyword evidence="8" id="KW-1185">Reference proteome</keyword>
<feature type="transmembrane region" description="Helical" evidence="6">
    <location>
        <begin position="322"/>
        <end position="344"/>
    </location>
</feature>
<evidence type="ECO:0000256" key="6">
    <source>
        <dbReference type="SAM" id="Phobius"/>
    </source>
</evidence>
<proteinExistence type="predicted"/>
<feature type="region of interest" description="Disordered" evidence="5">
    <location>
        <begin position="1"/>
        <end position="28"/>
    </location>
</feature>
<accession>A0A1V6T8T3</accession>
<dbReference type="GO" id="GO:0015140">
    <property type="term" value="F:malate transmembrane transporter activity"/>
    <property type="evidence" value="ECO:0007669"/>
    <property type="project" value="InterPro"/>
</dbReference>
<evidence type="ECO:0000256" key="4">
    <source>
        <dbReference type="ARBA" id="ARBA00023136"/>
    </source>
</evidence>
<feature type="transmembrane region" description="Helical" evidence="6">
    <location>
        <begin position="404"/>
        <end position="425"/>
    </location>
</feature>